<dbReference type="EMBL" id="PKMF04000108">
    <property type="protein sequence ID" value="KAK7849840.1"/>
    <property type="molecule type" value="Genomic_DNA"/>
</dbReference>
<evidence type="ECO:0000313" key="3">
    <source>
        <dbReference type="Proteomes" id="UP000237347"/>
    </source>
</evidence>
<comment type="caution">
    <text evidence="2">The sequence shown here is derived from an EMBL/GenBank/DDBJ whole genome shotgun (WGS) entry which is preliminary data.</text>
</comment>
<dbReference type="GO" id="GO:0072699">
    <property type="term" value="P:protein localization to cortical microtubule cytoskeleton"/>
    <property type="evidence" value="ECO:0007669"/>
    <property type="project" value="TreeGrafter"/>
</dbReference>
<keyword evidence="1" id="KW-0175">Coiled coil</keyword>
<dbReference type="PANTHER" id="PTHR31342">
    <property type="entry name" value="PROTEIN CHUP1, CHLOROPLASTIC"/>
    <property type="match status" value="1"/>
</dbReference>
<sequence length="68" mass="8102">MRESTSKRYRDLLIPWEWMLDTGLIGQMKLSSLKLAKEYMKRIAKELQSDECSNDDNLMLQGVRFAYR</sequence>
<reference evidence="2 3" key="1">
    <citation type="journal article" date="2018" name="Sci. Data">
        <title>The draft genome sequence of cork oak.</title>
        <authorList>
            <person name="Ramos A.M."/>
            <person name="Usie A."/>
            <person name="Barbosa P."/>
            <person name="Barros P.M."/>
            <person name="Capote T."/>
            <person name="Chaves I."/>
            <person name="Simoes F."/>
            <person name="Abreu I."/>
            <person name="Carrasquinho I."/>
            <person name="Faro C."/>
            <person name="Guimaraes J.B."/>
            <person name="Mendonca D."/>
            <person name="Nobrega F."/>
            <person name="Rodrigues L."/>
            <person name="Saibo N.J.M."/>
            <person name="Varela M.C."/>
            <person name="Egas C."/>
            <person name="Matos J."/>
            <person name="Miguel C.M."/>
            <person name="Oliveira M.M."/>
            <person name="Ricardo C.P."/>
            <person name="Goncalves S."/>
        </authorList>
    </citation>
    <scope>NUCLEOTIDE SEQUENCE [LARGE SCALE GENOMIC DNA]</scope>
    <source>
        <strain evidence="3">cv. HL8</strain>
    </source>
</reference>
<evidence type="ECO:0000256" key="1">
    <source>
        <dbReference type="ARBA" id="ARBA00023054"/>
    </source>
</evidence>
<organism evidence="2 3">
    <name type="scientific">Quercus suber</name>
    <name type="common">Cork oak</name>
    <dbReference type="NCBI Taxonomy" id="58331"/>
    <lineage>
        <taxon>Eukaryota</taxon>
        <taxon>Viridiplantae</taxon>
        <taxon>Streptophyta</taxon>
        <taxon>Embryophyta</taxon>
        <taxon>Tracheophyta</taxon>
        <taxon>Spermatophyta</taxon>
        <taxon>Magnoliopsida</taxon>
        <taxon>eudicotyledons</taxon>
        <taxon>Gunneridae</taxon>
        <taxon>Pentapetalae</taxon>
        <taxon>rosids</taxon>
        <taxon>fabids</taxon>
        <taxon>Fagales</taxon>
        <taxon>Fagaceae</taxon>
        <taxon>Quercus</taxon>
    </lineage>
</organism>
<dbReference type="AlphaFoldDB" id="A0AAW0LES6"/>
<keyword evidence="3" id="KW-1185">Reference proteome</keyword>
<dbReference type="PANTHER" id="PTHR31342:SF48">
    <property type="entry name" value="CHUP1-LIKE PROTEIN"/>
    <property type="match status" value="1"/>
</dbReference>
<evidence type="ECO:0000313" key="2">
    <source>
        <dbReference type="EMBL" id="KAK7849840.1"/>
    </source>
</evidence>
<proteinExistence type="predicted"/>
<dbReference type="Proteomes" id="UP000237347">
    <property type="component" value="Unassembled WGS sequence"/>
</dbReference>
<dbReference type="InterPro" id="IPR040265">
    <property type="entry name" value="CHUP1/IPGA1-like"/>
</dbReference>
<dbReference type="GO" id="GO:0055028">
    <property type="term" value="C:cortical microtubule"/>
    <property type="evidence" value="ECO:0007669"/>
    <property type="project" value="TreeGrafter"/>
</dbReference>
<protein>
    <submittedName>
        <fullName evidence="2">Protein chup1</fullName>
    </submittedName>
</protein>
<name>A0AAW0LES6_QUESU</name>
<feature type="non-terminal residue" evidence="2">
    <location>
        <position position="68"/>
    </location>
</feature>
<gene>
    <name evidence="2" type="primary">CHUP1_6</name>
    <name evidence="2" type="ORF">CFP56_002236</name>
</gene>
<accession>A0AAW0LES6</accession>